<dbReference type="InParanoid" id="I7LUJ0"/>
<dbReference type="STRING" id="312017.I7LUJ0"/>
<dbReference type="EMBL" id="GG662719">
    <property type="protein sequence ID" value="EAR93869.2"/>
    <property type="molecule type" value="Genomic_DNA"/>
</dbReference>
<dbReference type="KEGG" id="tet:TTHERM_00405380"/>
<dbReference type="SMART" id="SM00320">
    <property type="entry name" value="WD40"/>
    <property type="match status" value="10"/>
</dbReference>
<evidence type="ECO:0000313" key="5">
    <source>
        <dbReference type="Proteomes" id="UP000009168"/>
    </source>
</evidence>
<dbReference type="PANTHER" id="PTHR19848">
    <property type="entry name" value="WD40 REPEAT PROTEIN"/>
    <property type="match status" value="1"/>
</dbReference>
<organism evidence="4 5">
    <name type="scientific">Tetrahymena thermophila (strain SB210)</name>
    <dbReference type="NCBI Taxonomy" id="312017"/>
    <lineage>
        <taxon>Eukaryota</taxon>
        <taxon>Sar</taxon>
        <taxon>Alveolata</taxon>
        <taxon>Ciliophora</taxon>
        <taxon>Intramacronucleata</taxon>
        <taxon>Oligohymenophorea</taxon>
        <taxon>Hymenostomatida</taxon>
        <taxon>Tetrahymenina</taxon>
        <taxon>Tetrahymenidae</taxon>
        <taxon>Tetrahymena</taxon>
    </lineage>
</organism>
<keyword evidence="5" id="KW-1185">Reference proteome</keyword>
<feature type="repeat" description="WD" evidence="3">
    <location>
        <begin position="205"/>
        <end position="237"/>
    </location>
</feature>
<dbReference type="PROSITE" id="PS00678">
    <property type="entry name" value="WD_REPEATS_1"/>
    <property type="match status" value="1"/>
</dbReference>
<dbReference type="InterPro" id="IPR036322">
    <property type="entry name" value="WD40_repeat_dom_sf"/>
</dbReference>
<keyword evidence="2" id="KW-0677">Repeat</keyword>
<dbReference type="PROSITE" id="PS50082">
    <property type="entry name" value="WD_REPEATS_2"/>
    <property type="match status" value="4"/>
</dbReference>
<dbReference type="AlphaFoldDB" id="I7LUJ0"/>
<dbReference type="Pfam" id="PF00400">
    <property type="entry name" value="WD40"/>
    <property type="match status" value="6"/>
</dbReference>
<dbReference type="GeneID" id="7828904"/>
<dbReference type="InterPro" id="IPR001680">
    <property type="entry name" value="WD40_rpt"/>
</dbReference>
<dbReference type="RefSeq" id="XP_001014114.2">
    <property type="nucleotide sequence ID" value="XM_001014114.2"/>
</dbReference>
<gene>
    <name evidence="4" type="ORF">TTHERM_00405380</name>
</gene>
<proteinExistence type="predicted"/>
<dbReference type="InterPro" id="IPR015943">
    <property type="entry name" value="WD40/YVTN_repeat-like_dom_sf"/>
</dbReference>
<feature type="repeat" description="WD" evidence="3">
    <location>
        <begin position="458"/>
        <end position="494"/>
    </location>
</feature>
<feature type="repeat" description="WD" evidence="3">
    <location>
        <begin position="501"/>
        <end position="542"/>
    </location>
</feature>
<evidence type="ECO:0000313" key="4">
    <source>
        <dbReference type="EMBL" id="EAR93869.2"/>
    </source>
</evidence>
<dbReference type="InterPro" id="IPR019775">
    <property type="entry name" value="WD40_repeat_CS"/>
</dbReference>
<evidence type="ECO:0000256" key="2">
    <source>
        <dbReference type="ARBA" id="ARBA00022737"/>
    </source>
</evidence>
<protein>
    <submittedName>
        <fullName evidence="4">WD domain, G-beta repeat protein</fullName>
    </submittedName>
</protein>
<evidence type="ECO:0000256" key="1">
    <source>
        <dbReference type="ARBA" id="ARBA00022574"/>
    </source>
</evidence>
<name>I7LUJ0_TETTS</name>
<dbReference type="CDD" id="cd00200">
    <property type="entry name" value="WD40"/>
    <property type="match status" value="1"/>
</dbReference>
<sequence length="760" mass="88476">MIYDFQKYQDNICELSIEELESFSINLKALINPGKNQSEKQILLRLFQMLQNEILSKEFQQNFNNQNIQMTNRLIHLYNFGSASFSQDSRYLIVSYYLEVSIIKILEIENNFQIFAQFSTSVHPIDSVLLSFDNQHILSFNSEYFQVWSSKQNNSLFEIAFNFQRKARINSITFSPNNKYIVAAYEDKNFKVWDAQKEYQLLKIIEAHNNEVKCAVFSNNSQYLATGSTDRTFSIWDSENDFQLIIQIATHHEILNIGFSFDCQYIVTSFADKTCQVWDMKNKFHLINTINSVLFMDISKRDLSLATANDDKTCKIINLSNQFVVKTIDLFSEQISCIQYSYSQNYLAIASIDKSLKILNILKDYEHLITINNNVSPIISISFSQDGKHLAACFSDNSFCQIFNVQCNFKLESRIQVKASVAIFSPDSKYLVTNSNNTDESSLNIWNLQNYFEEFDQKQKHTQQILSIAFSNDQKYFATSSSDRLCKIWDINNGFQFLHQIKDHTDEVNLIAFSKDSNYLITTSLDKTLKIWNTKDGFSLIKSINADIYYIQSMDLTNDYLVTVSTYELKIWDIKKQFELLNIKDLQIGQIKKIGFFQNEKYFYAIAQKFINIYDYKNEFKIIKKIQQYQDEGVQKVVISNDSKYLAWSESNHLQILEVEKVFQIKQNFQAFDEIKQICFFCDSNFILALSAKSSFDIYNIQKGEKLIQALNQLSISQNPPLSFTIDGKYLALGCYDATCKIFITDQGQQESNFQPESNL</sequence>
<evidence type="ECO:0000256" key="3">
    <source>
        <dbReference type="PROSITE-ProRule" id="PRU00221"/>
    </source>
</evidence>
<dbReference type="Proteomes" id="UP000009168">
    <property type="component" value="Unassembled WGS sequence"/>
</dbReference>
<dbReference type="PANTHER" id="PTHR19848:SF8">
    <property type="entry name" value="F-BOX AND WD REPEAT DOMAIN CONTAINING 7"/>
    <property type="match status" value="1"/>
</dbReference>
<dbReference type="PRINTS" id="PR00320">
    <property type="entry name" value="GPROTEINBRPT"/>
</dbReference>
<dbReference type="Gene3D" id="2.130.10.10">
    <property type="entry name" value="YVTN repeat-like/Quinoprotein amine dehydrogenase"/>
    <property type="match status" value="3"/>
</dbReference>
<accession>I7LUJ0</accession>
<dbReference type="InterPro" id="IPR020472">
    <property type="entry name" value="WD40_PAC1"/>
</dbReference>
<feature type="repeat" description="WD" evidence="3">
    <location>
        <begin position="169"/>
        <end position="203"/>
    </location>
</feature>
<dbReference type="OrthoDB" id="71437at2759"/>
<reference evidence="5" key="1">
    <citation type="journal article" date="2006" name="PLoS Biol.">
        <title>Macronuclear genome sequence of the ciliate Tetrahymena thermophila, a model eukaryote.</title>
        <authorList>
            <person name="Eisen J.A."/>
            <person name="Coyne R.S."/>
            <person name="Wu M."/>
            <person name="Wu D."/>
            <person name="Thiagarajan M."/>
            <person name="Wortman J.R."/>
            <person name="Badger J.H."/>
            <person name="Ren Q."/>
            <person name="Amedeo P."/>
            <person name="Jones K.M."/>
            <person name="Tallon L.J."/>
            <person name="Delcher A.L."/>
            <person name="Salzberg S.L."/>
            <person name="Silva J.C."/>
            <person name="Haas B.J."/>
            <person name="Majoros W.H."/>
            <person name="Farzad M."/>
            <person name="Carlton J.M."/>
            <person name="Smith R.K. Jr."/>
            <person name="Garg J."/>
            <person name="Pearlman R.E."/>
            <person name="Karrer K.M."/>
            <person name="Sun L."/>
            <person name="Manning G."/>
            <person name="Elde N.C."/>
            <person name="Turkewitz A.P."/>
            <person name="Asai D.J."/>
            <person name="Wilkes D.E."/>
            <person name="Wang Y."/>
            <person name="Cai H."/>
            <person name="Collins K."/>
            <person name="Stewart B.A."/>
            <person name="Lee S.R."/>
            <person name="Wilamowska K."/>
            <person name="Weinberg Z."/>
            <person name="Ruzzo W.L."/>
            <person name="Wloga D."/>
            <person name="Gaertig J."/>
            <person name="Frankel J."/>
            <person name="Tsao C.-C."/>
            <person name="Gorovsky M.A."/>
            <person name="Keeling P.J."/>
            <person name="Waller R.F."/>
            <person name="Patron N.J."/>
            <person name="Cherry J.M."/>
            <person name="Stover N.A."/>
            <person name="Krieger C.J."/>
            <person name="del Toro C."/>
            <person name="Ryder H.F."/>
            <person name="Williamson S.C."/>
            <person name="Barbeau R.A."/>
            <person name="Hamilton E.P."/>
            <person name="Orias E."/>
        </authorList>
    </citation>
    <scope>NUCLEOTIDE SEQUENCE [LARGE SCALE GENOMIC DNA]</scope>
    <source>
        <strain evidence="5">SB210</strain>
    </source>
</reference>
<dbReference type="eggNOG" id="KOG0266">
    <property type="taxonomic scope" value="Eukaryota"/>
</dbReference>
<dbReference type="PROSITE" id="PS50294">
    <property type="entry name" value="WD_REPEATS_REGION"/>
    <property type="match status" value="4"/>
</dbReference>
<dbReference type="SUPFAM" id="SSF50978">
    <property type="entry name" value="WD40 repeat-like"/>
    <property type="match status" value="3"/>
</dbReference>
<keyword evidence="1 3" id="KW-0853">WD repeat</keyword>